<evidence type="ECO:0000313" key="3">
    <source>
        <dbReference type="EMBL" id="MCW1883640.1"/>
    </source>
</evidence>
<keyword evidence="2" id="KW-0472">Membrane</keyword>
<evidence type="ECO:0000313" key="4">
    <source>
        <dbReference type="Proteomes" id="UP001207930"/>
    </source>
</evidence>
<sequence length="537" mass="58768">MEADQTHSFNQKLSQWIASQGFWFQLRHSISGCGGWAMTINHLTRIGLKVAIALLVASAIFGVWLVKRVKSESFVESLGGGLRDGLSASEAKIVNYHRSSGEAVIQRVTVEGGENSFFHSLDAGNVRFKMPLLAGMSGPWQAGTLQAKVMELKVKAGADSPEQAKKFGEVIFRDWPGFEFSSVEVDEASVSWGYSLRAPGMIEKSRMVAIRSSEGWRLEFKGGKFSQNWLKNLTIEHLVMEVSRGGLLIKEGKFKSEDGKVVLKDLRVTGGNKPEVSGRAEFTKVSLASLLPDVATNYVEGNISGELAISGSTNSVEGIQFEGDVKLDEGSLISIQERLYLMKALALADRFNSYRKVDFTRGGFHIKTGGGALKLSRVDLIAGDLMTMQGNLEVRYPTDQELVGPDGVKVPARFTPFAKPSADSDKSAASASASAPTGGAAAQKGNEIYDRRAQERITEQLQKEDLERRSQALRCSGTMRISIMGEAFDRNQPLRDAYPVDPETKRISIEVPLDGPLLELTRKQAEKITELAEALER</sequence>
<protein>
    <recommendedName>
        <fullName evidence="5">AsmA-like C-terminal domain-containing protein</fullName>
    </recommendedName>
</protein>
<organism evidence="3 4">
    <name type="scientific">Luteolibacter flavescens</name>
    <dbReference type="NCBI Taxonomy" id="1859460"/>
    <lineage>
        <taxon>Bacteria</taxon>
        <taxon>Pseudomonadati</taxon>
        <taxon>Verrucomicrobiota</taxon>
        <taxon>Verrucomicrobiia</taxon>
        <taxon>Verrucomicrobiales</taxon>
        <taxon>Verrucomicrobiaceae</taxon>
        <taxon>Luteolibacter</taxon>
    </lineage>
</organism>
<gene>
    <name evidence="3" type="ORF">OKA04_02800</name>
</gene>
<evidence type="ECO:0000256" key="1">
    <source>
        <dbReference type="SAM" id="MobiDB-lite"/>
    </source>
</evidence>
<reference evidence="3 4" key="1">
    <citation type="submission" date="2022-10" db="EMBL/GenBank/DDBJ databases">
        <title>Luteolibacter flavescens strain MCCC 1K03193, whole genome shotgun sequencing project.</title>
        <authorList>
            <person name="Zhao G."/>
            <person name="Shen L."/>
        </authorList>
    </citation>
    <scope>NUCLEOTIDE SEQUENCE [LARGE SCALE GENOMIC DNA]</scope>
    <source>
        <strain evidence="3 4">MCCC 1K03193</strain>
    </source>
</reference>
<evidence type="ECO:0000256" key="2">
    <source>
        <dbReference type="SAM" id="Phobius"/>
    </source>
</evidence>
<keyword evidence="4" id="KW-1185">Reference proteome</keyword>
<dbReference type="RefSeq" id="WP_264499598.1">
    <property type="nucleotide sequence ID" value="NZ_JAPDDS010000001.1"/>
</dbReference>
<feature type="transmembrane region" description="Helical" evidence="2">
    <location>
        <begin position="46"/>
        <end position="66"/>
    </location>
</feature>
<name>A0ABT3FJB5_9BACT</name>
<dbReference type="EMBL" id="JAPDDS010000001">
    <property type="protein sequence ID" value="MCW1883640.1"/>
    <property type="molecule type" value="Genomic_DNA"/>
</dbReference>
<comment type="caution">
    <text evidence="3">The sequence shown here is derived from an EMBL/GenBank/DDBJ whole genome shotgun (WGS) entry which is preliminary data.</text>
</comment>
<proteinExistence type="predicted"/>
<feature type="compositionally biased region" description="Low complexity" evidence="1">
    <location>
        <begin position="427"/>
        <end position="442"/>
    </location>
</feature>
<feature type="region of interest" description="Disordered" evidence="1">
    <location>
        <begin position="416"/>
        <end position="447"/>
    </location>
</feature>
<keyword evidence="2" id="KW-0812">Transmembrane</keyword>
<keyword evidence="2" id="KW-1133">Transmembrane helix</keyword>
<evidence type="ECO:0008006" key="5">
    <source>
        <dbReference type="Google" id="ProtNLM"/>
    </source>
</evidence>
<accession>A0ABT3FJB5</accession>
<dbReference type="Proteomes" id="UP001207930">
    <property type="component" value="Unassembled WGS sequence"/>
</dbReference>